<gene>
    <name evidence="3" type="primary">GAT1</name>
    <name evidence="3" type="ORF">MNAN1_002704</name>
</gene>
<organism evidence="3 4">
    <name type="scientific">Malassezia nana</name>
    <dbReference type="NCBI Taxonomy" id="180528"/>
    <lineage>
        <taxon>Eukaryota</taxon>
        <taxon>Fungi</taxon>
        <taxon>Dikarya</taxon>
        <taxon>Basidiomycota</taxon>
        <taxon>Ustilaginomycotina</taxon>
        <taxon>Malasseziomycetes</taxon>
        <taxon>Malasseziales</taxon>
        <taxon>Malasseziaceae</taxon>
        <taxon>Malassezia</taxon>
    </lineage>
</organism>
<evidence type="ECO:0000313" key="3">
    <source>
        <dbReference type="EMBL" id="WFD27700.1"/>
    </source>
</evidence>
<evidence type="ECO:0000259" key="2">
    <source>
        <dbReference type="Pfam" id="PF08550"/>
    </source>
</evidence>
<evidence type="ECO:0000256" key="1">
    <source>
        <dbReference type="SAM" id="MobiDB-lite"/>
    </source>
</evidence>
<name>A0AAF0J852_9BASI</name>
<feature type="domain" description="Nitrogen regulatory protein areA GATA-like" evidence="2">
    <location>
        <begin position="31"/>
        <end position="57"/>
    </location>
</feature>
<dbReference type="AlphaFoldDB" id="A0AAF0J852"/>
<protein>
    <submittedName>
        <fullName evidence="3">Sodium- and chloride-dependent GABA transporter 1</fullName>
    </submittedName>
</protein>
<sequence>MNPRLEDPSLSLGLDKDPEDMAKEDPLATQIWRMYAKHREQLPNAARMENLTWRMMSLTLRKQKDEAAATPVKEVSPFIDAQACPPSEIAAAVPKAPESPERQINMDRGRNKTTAKDMATFPLPIYHHDFLLAESHGLEASITDVLNNMDPQVTPANFDEWVRHRKSGVGSDKTDMQKRIMNEFAQAAYKSLFDHGESSEWKAATPLEQHAQMVMDMSAKRMGYAPMGADRDDQFLSNYALLDSVPGIDDFVGHEANQHPEYGFLPRLVRKTSFDHKVRERSLSRGPRSQIPQVSDVASGDQRTRKRIRDASPMPFNIHPPTTADQRLASGLSREVPLLSSELLQYMPSVPYNFTFSPSPLTHEQDGITSNMAGNQVSMHDDAISSMLGLGTGASSQVPLDAHSNLNPVSDTISINSVTINGANQASMMPPVNMAHHTGISPSFIHVNPSHILASDPEMPTISNHAMQQLGISPF</sequence>
<evidence type="ECO:0000313" key="4">
    <source>
        <dbReference type="Proteomes" id="UP001213623"/>
    </source>
</evidence>
<dbReference type="Proteomes" id="UP001213623">
    <property type="component" value="Chromosome 4"/>
</dbReference>
<dbReference type="Pfam" id="PF08550">
    <property type="entry name" value="GATA_AreA"/>
    <property type="match status" value="1"/>
</dbReference>
<reference evidence="3" key="1">
    <citation type="submission" date="2023-03" db="EMBL/GenBank/DDBJ databases">
        <title>Mating type loci evolution in Malassezia.</title>
        <authorList>
            <person name="Coelho M.A."/>
        </authorList>
    </citation>
    <scope>NUCLEOTIDE SEQUENCE</scope>
    <source>
        <strain evidence="3">CBS 9557</strain>
    </source>
</reference>
<proteinExistence type="predicted"/>
<accession>A0AAF0J852</accession>
<dbReference type="EMBL" id="CP119895">
    <property type="protein sequence ID" value="WFD27700.1"/>
    <property type="molecule type" value="Genomic_DNA"/>
</dbReference>
<feature type="region of interest" description="Disordered" evidence="1">
    <location>
        <begin position="280"/>
        <end position="305"/>
    </location>
</feature>
<feature type="region of interest" description="Disordered" evidence="1">
    <location>
        <begin position="1"/>
        <end position="22"/>
    </location>
</feature>
<keyword evidence="4" id="KW-1185">Reference proteome</keyword>
<dbReference type="InterPro" id="IPR013860">
    <property type="entry name" value="AreA_GATA"/>
</dbReference>